<feature type="compositionally biased region" description="Low complexity" evidence="11">
    <location>
        <begin position="666"/>
        <end position="679"/>
    </location>
</feature>
<dbReference type="FunFam" id="3.90.190.10:FF:000102">
    <property type="entry name" value="Receptor-type tyrosine-protein phosphatase"/>
    <property type="match status" value="1"/>
</dbReference>
<keyword evidence="14" id="KW-1185">Reference proteome</keyword>
<dbReference type="EC" id="3.1.3.48" evidence="2"/>
<dbReference type="InterPro" id="IPR000387">
    <property type="entry name" value="Tyr_Pase_dom"/>
</dbReference>
<keyword evidence="3 12" id="KW-0812">Transmembrane</keyword>
<feature type="transmembrane region" description="Helical" evidence="12">
    <location>
        <begin position="605"/>
        <end position="630"/>
    </location>
</feature>
<dbReference type="CDD" id="cd00047">
    <property type="entry name" value="PTPc"/>
    <property type="match status" value="1"/>
</dbReference>
<dbReference type="InterPro" id="IPR007110">
    <property type="entry name" value="Ig-like_dom"/>
</dbReference>
<evidence type="ECO:0000256" key="1">
    <source>
        <dbReference type="ARBA" id="ARBA00004479"/>
    </source>
</evidence>
<dbReference type="SMART" id="SM00408">
    <property type="entry name" value="IGc2"/>
    <property type="match status" value="1"/>
</dbReference>
<dbReference type="SMART" id="SM00060">
    <property type="entry name" value="FN3"/>
    <property type="match status" value="5"/>
</dbReference>
<dbReference type="OrthoDB" id="6058203at2759"/>
<accession>A0A6S7H2G4</accession>
<comment type="catalytic activity">
    <reaction evidence="10">
        <text>O-phospho-L-tyrosyl-[protein] + H2O = L-tyrosyl-[protein] + phosphate</text>
        <dbReference type="Rhea" id="RHEA:10684"/>
        <dbReference type="Rhea" id="RHEA-COMP:10136"/>
        <dbReference type="Rhea" id="RHEA-COMP:20101"/>
        <dbReference type="ChEBI" id="CHEBI:15377"/>
        <dbReference type="ChEBI" id="CHEBI:43474"/>
        <dbReference type="ChEBI" id="CHEBI:46858"/>
        <dbReference type="ChEBI" id="CHEBI:61978"/>
        <dbReference type="EC" id="3.1.3.48"/>
    </reaction>
</comment>
<dbReference type="SUPFAM" id="SSF48726">
    <property type="entry name" value="Immunoglobulin"/>
    <property type="match status" value="1"/>
</dbReference>
<dbReference type="GO" id="GO:0016020">
    <property type="term" value="C:membrane"/>
    <property type="evidence" value="ECO:0007669"/>
    <property type="project" value="UniProtKB-SubCell"/>
</dbReference>
<evidence type="ECO:0000256" key="8">
    <source>
        <dbReference type="ARBA" id="ARBA00023136"/>
    </source>
</evidence>
<keyword evidence="4" id="KW-0732">Signal</keyword>
<dbReference type="PANTHER" id="PTHR46957">
    <property type="entry name" value="CYTOKINE RECEPTOR"/>
    <property type="match status" value="1"/>
</dbReference>
<evidence type="ECO:0000313" key="13">
    <source>
        <dbReference type="EMBL" id="CAB3999895.1"/>
    </source>
</evidence>
<keyword evidence="8 12" id="KW-0472">Membrane</keyword>
<evidence type="ECO:0000256" key="5">
    <source>
        <dbReference type="ARBA" id="ARBA00022801"/>
    </source>
</evidence>
<evidence type="ECO:0000256" key="7">
    <source>
        <dbReference type="ARBA" id="ARBA00022989"/>
    </source>
</evidence>
<dbReference type="InterPro" id="IPR003599">
    <property type="entry name" value="Ig_sub"/>
</dbReference>
<keyword evidence="13" id="KW-0675">Receptor</keyword>
<keyword evidence="6" id="KW-0904">Protein phosphatase</keyword>
<dbReference type="PRINTS" id="PR00014">
    <property type="entry name" value="FNTYPEIII"/>
</dbReference>
<keyword evidence="7 12" id="KW-1133">Transmembrane helix</keyword>
<feature type="non-terminal residue" evidence="13">
    <location>
        <position position="1269"/>
    </location>
</feature>
<comment type="caution">
    <text evidence="13">The sequence shown here is derived from an EMBL/GenBank/DDBJ whole genome shotgun (WGS) entry which is preliminary data.</text>
</comment>
<sequence>KPVIDTTRSSIGIAAQKGETVVLKCNATGNPLPTFEWKKRDLGTVGFKPTITIKISKPADFGKYSCVVSNSVGTTTRVVTVFEVDKPIIESLQVTSLEPKSVHLTWKIGRSTKYPIEDQELMYFLEEKSKKNEKTIKLKGTKRSYKIHMLIPYSEYVVRLKVRNRFVSSDQKEISFTTATARPGPPGRPNVQFRDPTSVRVAWNTPKEANGKLVEYILEYSVANDSSSVKEIRMSATKTSLDVENLKRGMRYKFKVKATTSAGSGDFSKDYLFWMNFQAPSIPEPPNVTIPSANVYRLVWNKPNSAGNLVKVLVSLEWRIKHVGKIGQDEKEILVGKNVGSRTRRDITFDWQAEVTDYGSKRALDLMGLFPNTIYKVSIKEGWEGKGEILWSTETSKEIITPEGVPSQPRDLTVDMLSDASILLSWKRPLYIGGKLKKYIVFYGTDNDKKEKELKSGLENENATMVVDGLTSKKKYDMQVQAIGDKHGLMTNIVELKQGSGILKMSVDSQTKDSFTVSWRKPATPSIKIDDYRIYYRTVNGKWKSKNITSGLDNKTLSAKVTGLTSGELYQVKIQARSKRQVFLSEKQEVRSAIVQAREDDETNYVPMFGGIIAGVLIFAFVIIIVAMFVRYNYRKRQRNQRHSGQASRTTPNVLITRENGHTHMSSPSDHLSSDSPGSEKYLRPERKGNSVQVPLKVLSKSTKPIPVSNLLEYCTDHRQDGNKGFAEEFKSIDTGVKYSYEECKKPVNKPKNRYANIVTYDHTRVCLSNLRDNGSDYINANYVDGYNCQEKFIATQGPVASTFNDFWRMVWEQNCAAIVMVTNLIEKGKVKCQKYWPVTEAELFGSLTVNPIEEWELTDYTIRKFQLQQNNNSELTRDVAQFHYTAWPDHGVPVHPSRLLAFIRRVKSYSRVATGKILVHCSAGVGRTGTFIALDALLDQMKVEAVVDIYKFVSHMRTQRSLMVQTEAQYSFIYEAILEASICGDTEIPVPDYLEKLQTLEEDDQDEFLPKEFQNLNIVSVDEKETCVSGLIPENQKKNRCSSILPYDSNRVKLWPYPDEIGSDYINASFIDGYRNREIFIATQAPLKESVEDFWRMIWEYECYVLIMLLNEREDDEFQFLQYWPSRGEEYITFGLLMVEVESEEELDSYVQRILKCTNTKSGEVRRIYHVNYIGWVDHGVPVSASSLLNFVREVVKLEQRTGNGLTLVHCSDGSGRVGSFATIYIALERMKLENIIDLFSIVRNLRTQRIGMVENIEHMQILLRIDT</sequence>
<dbReference type="Gene3D" id="3.90.190.10">
    <property type="entry name" value="Protein tyrosine phosphatase superfamily"/>
    <property type="match status" value="2"/>
</dbReference>
<dbReference type="PRINTS" id="PR00700">
    <property type="entry name" value="PRTYPHPHTASE"/>
</dbReference>
<name>A0A6S7H2G4_PARCT</name>
<dbReference type="SMART" id="SM00409">
    <property type="entry name" value="IG"/>
    <property type="match status" value="1"/>
</dbReference>
<dbReference type="Gene3D" id="2.60.40.10">
    <property type="entry name" value="Immunoglobulins"/>
    <property type="match status" value="5"/>
</dbReference>
<protein>
    <recommendedName>
        <fullName evidence="2">protein-tyrosine-phosphatase</fullName>
        <ecNumber evidence="2">3.1.3.48</ecNumber>
    </recommendedName>
</protein>
<dbReference type="InterPro" id="IPR036116">
    <property type="entry name" value="FN3_sf"/>
</dbReference>
<dbReference type="InterPro" id="IPR036179">
    <property type="entry name" value="Ig-like_dom_sf"/>
</dbReference>
<organism evidence="13 14">
    <name type="scientific">Paramuricea clavata</name>
    <name type="common">Red gorgonian</name>
    <name type="synonym">Violescent sea-whip</name>
    <dbReference type="NCBI Taxonomy" id="317549"/>
    <lineage>
        <taxon>Eukaryota</taxon>
        <taxon>Metazoa</taxon>
        <taxon>Cnidaria</taxon>
        <taxon>Anthozoa</taxon>
        <taxon>Octocorallia</taxon>
        <taxon>Malacalcyonacea</taxon>
        <taxon>Plexauridae</taxon>
        <taxon>Paramuricea</taxon>
    </lineage>
</organism>
<proteinExistence type="predicted"/>
<dbReference type="Pfam" id="PF13927">
    <property type="entry name" value="Ig_3"/>
    <property type="match status" value="1"/>
</dbReference>
<dbReference type="CDD" id="cd00063">
    <property type="entry name" value="FN3"/>
    <property type="match status" value="4"/>
</dbReference>
<dbReference type="InterPro" id="IPR050713">
    <property type="entry name" value="RTP_Phos/Ushers"/>
</dbReference>
<dbReference type="InterPro" id="IPR000242">
    <property type="entry name" value="PTP_cat"/>
</dbReference>
<dbReference type="PROSITE" id="PS00383">
    <property type="entry name" value="TYR_PHOSPHATASE_1"/>
    <property type="match status" value="1"/>
</dbReference>
<feature type="non-terminal residue" evidence="13">
    <location>
        <position position="1"/>
    </location>
</feature>
<dbReference type="PROSITE" id="PS50835">
    <property type="entry name" value="IG_LIKE"/>
    <property type="match status" value="1"/>
</dbReference>
<evidence type="ECO:0000256" key="6">
    <source>
        <dbReference type="ARBA" id="ARBA00022912"/>
    </source>
</evidence>
<dbReference type="SUPFAM" id="SSF49265">
    <property type="entry name" value="Fibronectin type III"/>
    <property type="match status" value="3"/>
</dbReference>
<evidence type="ECO:0000256" key="9">
    <source>
        <dbReference type="ARBA" id="ARBA00023180"/>
    </source>
</evidence>
<evidence type="ECO:0000256" key="12">
    <source>
        <dbReference type="SAM" id="Phobius"/>
    </source>
</evidence>
<dbReference type="Pfam" id="PF00102">
    <property type="entry name" value="Y_phosphatase"/>
    <property type="match status" value="2"/>
</dbReference>
<dbReference type="SMART" id="SM00194">
    <property type="entry name" value="PTPc"/>
    <property type="match status" value="2"/>
</dbReference>
<dbReference type="FunFam" id="3.90.190.10:FF:000088">
    <property type="entry name" value="Receptor protein-tyrosine phosphatase LAR"/>
    <property type="match status" value="1"/>
</dbReference>
<dbReference type="PROSITE" id="PS50055">
    <property type="entry name" value="TYR_PHOSPHATASE_PTP"/>
    <property type="match status" value="2"/>
</dbReference>
<evidence type="ECO:0000256" key="4">
    <source>
        <dbReference type="ARBA" id="ARBA00022729"/>
    </source>
</evidence>
<evidence type="ECO:0000313" key="14">
    <source>
        <dbReference type="Proteomes" id="UP001152795"/>
    </source>
</evidence>
<dbReference type="InterPro" id="IPR016130">
    <property type="entry name" value="Tyr_Pase_AS"/>
</dbReference>
<dbReference type="Proteomes" id="UP001152795">
    <property type="component" value="Unassembled WGS sequence"/>
</dbReference>
<evidence type="ECO:0000256" key="10">
    <source>
        <dbReference type="ARBA" id="ARBA00051722"/>
    </source>
</evidence>
<dbReference type="InterPro" id="IPR003595">
    <property type="entry name" value="Tyr_Pase_cat"/>
</dbReference>
<evidence type="ECO:0000256" key="11">
    <source>
        <dbReference type="SAM" id="MobiDB-lite"/>
    </source>
</evidence>
<dbReference type="PROSITE" id="PS50056">
    <property type="entry name" value="TYR_PHOSPHATASE_2"/>
    <property type="match status" value="2"/>
</dbReference>
<dbReference type="InterPro" id="IPR003961">
    <property type="entry name" value="FN3_dom"/>
</dbReference>
<evidence type="ECO:0000256" key="3">
    <source>
        <dbReference type="ARBA" id="ARBA00022692"/>
    </source>
</evidence>
<comment type="subcellular location">
    <subcellularLocation>
        <location evidence="1">Membrane</location>
        <topology evidence="1">Single-pass type I membrane protein</topology>
    </subcellularLocation>
</comment>
<dbReference type="SUPFAM" id="SSF52799">
    <property type="entry name" value="(Phosphotyrosine protein) phosphatases II"/>
    <property type="match status" value="2"/>
</dbReference>
<dbReference type="InterPro" id="IPR013783">
    <property type="entry name" value="Ig-like_fold"/>
</dbReference>
<dbReference type="Pfam" id="PF00041">
    <property type="entry name" value="fn3"/>
    <property type="match status" value="4"/>
</dbReference>
<dbReference type="InterPro" id="IPR029021">
    <property type="entry name" value="Prot-tyrosine_phosphatase-like"/>
</dbReference>
<dbReference type="InterPro" id="IPR003598">
    <property type="entry name" value="Ig_sub2"/>
</dbReference>
<evidence type="ECO:0000256" key="2">
    <source>
        <dbReference type="ARBA" id="ARBA00013064"/>
    </source>
</evidence>
<gene>
    <name evidence="13" type="ORF">PACLA_8A029872</name>
</gene>
<dbReference type="PROSITE" id="PS50853">
    <property type="entry name" value="FN3"/>
    <property type="match status" value="4"/>
</dbReference>
<dbReference type="PANTHER" id="PTHR46957:SF6">
    <property type="entry name" value="PROTEIN-TYROSINE-PHOSPHATASE"/>
    <property type="match status" value="1"/>
</dbReference>
<keyword evidence="9" id="KW-0325">Glycoprotein</keyword>
<dbReference type="EMBL" id="CACRXK020003698">
    <property type="protein sequence ID" value="CAB3999895.1"/>
    <property type="molecule type" value="Genomic_DNA"/>
</dbReference>
<feature type="region of interest" description="Disordered" evidence="11">
    <location>
        <begin position="659"/>
        <end position="689"/>
    </location>
</feature>
<dbReference type="AlphaFoldDB" id="A0A6S7H2G4"/>
<keyword evidence="5" id="KW-0378">Hydrolase</keyword>
<dbReference type="SMART" id="SM00404">
    <property type="entry name" value="PTPc_motif"/>
    <property type="match status" value="2"/>
</dbReference>
<dbReference type="GO" id="GO:0004725">
    <property type="term" value="F:protein tyrosine phosphatase activity"/>
    <property type="evidence" value="ECO:0007669"/>
    <property type="project" value="UniProtKB-EC"/>
</dbReference>
<reference evidence="13" key="1">
    <citation type="submission" date="2020-04" db="EMBL/GenBank/DDBJ databases">
        <authorList>
            <person name="Alioto T."/>
            <person name="Alioto T."/>
            <person name="Gomez Garrido J."/>
        </authorList>
    </citation>
    <scope>NUCLEOTIDE SEQUENCE</scope>
    <source>
        <strain evidence="13">A484AB</strain>
    </source>
</reference>